<dbReference type="CDD" id="cd17536">
    <property type="entry name" value="REC_YesN-like"/>
    <property type="match status" value="1"/>
</dbReference>
<feature type="domain" description="Response regulatory" evidence="12">
    <location>
        <begin position="3"/>
        <end position="118"/>
    </location>
</feature>
<feature type="modified residue" description="4-aspartylphosphate" evidence="10">
    <location>
        <position position="55"/>
    </location>
</feature>
<dbReference type="Gene3D" id="3.40.50.2300">
    <property type="match status" value="1"/>
</dbReference>
<evidence type="ECO:0000256" key="2">
    <source>
        <dbReference type="ARBA" id="ARBA00018672"/>
    </source>
</evidence>
<proteinExistence type="predicted"/>
<dbReference type="Proteomes" id="UP000198970">
    <property type="component" value="Chromosome I"/>
</dbReference>
<evidence type="ECO:0000259" key="12">
    <source>
        <dbReference type="PROSITE" id="PS50110"/>
    </source>
</evidence>
<dbReference type="PROSITE" id="PS50110">
    <property type="entry name" value="RESPONSE_REGULATORY"/>
    <property type="match status" value="1"/>
</dbReference>
<dbReference type="InterPro" id="IPR018060">
    <property type="entry name" value="HTH_AraC"/>
</dbReference>
<evidence type="ECO:0000256" key="10">
    <source>
        <dbReference type="PROSITE-ProRule" id="PRU00169"/>
    </source>
</evidence>
<comment type="subcellular location">
    <subcellularLocation>
        <location evidence="1">Cytoplasm</location>
    </subcellularLocation>
</comment>
<dbReference type="InterPro" id="IPR018062">
    <property type="entry name" value="HTH_AraC-typ_CS"/>
</dbReference>
<evidence type="ECO:0000259" key="11">
    <source>
        <dbReference type="PROSITE" id="PS01124"/>
    </source>
</evidence>
<evidence type="ECO:0000256" key="8">
    <source>
        <dbReference type="ARBA" id="ARBA00023163"/>
    </source>
</evidence>
<keyword evidence="5" id="KW-0902">Two-component regulatory system</keyword>
<dbReference type="SUPFAM" id="SSF52172">
    <property type="entry name" value="CheY-like"/>
    <property type="match status" value="1"/>
</dbReference>
<sequence length="267" mass="30649">MYKVLIAEDEEMIRKGLVYSVPWAEMDCCVVGEAGDGIEGIDMIERLQPDIVLADISMPVVGGLEMLARTSGLSYSAIILTGYSEFQYAKKAIDLGVISYLIKPLSATELKRAVDQAKNHCRVREVYLTKTIQSDSLLNQTLIRKTETNVVMESLIKSLLQYIENNYSRKILIQDIVRHFHYSESFIVKKFKSETGMTFNEYLIRYRVQKAMELMKEKENTLNDISIKCGFSDYKYFGVVFKKMTGSSPKEFMEAVLFQEGWIDRNE</sequence>
<keyword evidence="8" id="KW-0804">Transcription</keyword>
<keyword evidence="7" id="KW-0238">DNA-binding</keyword>
<protein>
    <recommendedName>
        <fullName evidence="2">Stage 0 sporulation protein A homolog</fullName>
    </recommendedName>
</protein>
<dbReference type="InterPro" id="IPR051552">
    <property type="entry name" value="HptR"/>
</dbReference>
<evidence type="ECO:0000256" key="6">
    <source>
        <dbReference type="ARBA" id="ARBA00023015"/>
    </source>
</evidence>
<organism evidence="13 14">
    <name type="scientific">Lacrimispora sphenoides JCM 1415</name>
    <dbReference type="NCBI Taxonomy" id="1297793"/>
    <lineage>
        <taxon>Bacteria</taxon>
        <taxon>Bacillati</taxon>
        <taxon>Bacillota</taxon>
        <taxon>Clostridia</taxon>
        <taxon>Lachnospirales</taxon>
        <taxon>Lachnospiraceae</taxon>
        <taxon>Lacrimispora</taxon>
    </lineage>
</organism>
<keyword evidence="4 10" id="KW-0597">Phosphoprotein</keyword>
<evidence type="ECO:0000313" key="13">
    <source>
        <dbReference type="EMBL" id="SEU00811.1"/>
    </source>
</evidence>
<keyword evidence="6" id="KW-0805">Transcription regulation</keyword>
<dbReference type="SUPFAM" id="SSF46689">
    <property type="entry name" value="Homeodomain-like"/>
    <property type="match status" value="2"/>
</dbReference>
<dbReference type="RefSeq" id="WP_100043248.1">
    <property type="nucleotide sequence ID" value="NZ_LT630003.1"/>
</dbReference>
<evidence type="ECO:0000256" key="9">
    <source>
        <dbReference type="ARBA" id="ARBA00024867"/>
    </source>
</evidence>
<gene>
    <name evidence="13" type="ORF">SAMN02745906_3896</name>
</gene>
<dbReference type="Gene3D" id="1.10.10.60">
    <property type="entry name" value="Homeodomain-like"/>
    <property type="match status" value="2"/>
</dbReference>
<evidence type="ECO:0000313" key="14">
    <source>
        <dbReference type="Proteomes" id="UP000198970"/>
    </source>
</evidence>
<dbReference type="Pfam" id="PF12833">
    <property type="entry name" value="HTH_18"/>
    <property type="match status" value="1"/>
</dbReference>
<dbReference type="PANTHER" id="PTHR42713">
    <property type="entry name" value="HISTIDINE KINASE-RELATED"/>
    <property type="match status" value="1"/>
</dbReference>
<dbReference type="InterPro" id="IPR011006">
    <property type="entry name" value="CheY-like_superfamily"/>
</dbReference>
<dbReference type="InterPro" id="IPR009057">
    <property type="entry name" value="Homeodomain-like_sf"/>
</dbReference>
<evidence type="ECO:0000256" key="7">
    <source>
        <dbReference type="ARBA" id="ARBA00023125"/>
    </source>
</evidence>
<accession>A0ABY1CFN5</accession>
<dbReference type="EMBL" id="LT630003">
    <property type="protein sequence ID" value="SEU00811.1"/>
    <property type="molecule type" value="Genomic_DNA"/>
</dbReference>
<reference evidence="13 14" key="1">
    <citation type="submission" date="2016-10" db="EMBL/GenBank/DDBJ databases">
        <authorList>
            <person name="Varghese N."/>
            <person name="Submissions S."/>
        </authorList>
    </citation>
    <scope>NUCLEOTIDE SEQUENCE [LARGE SCALE GENOMIC DNA]</scope>
    <source>
        <strain evidence="13 14">ATCC 19403</strain>
    </source>
</reference>
<name>A0ABY1CFN5_9FIRM</name>
<keyword evidence="3" id="KW-0963">Cytoplasm</keyword>
<evidence type="ECO:0000256" key="5">
    <source>
        <dbReference type="ARBA" id="ARBA00023012"/>
    </source>
</evidence>
<dbReference type="PROSITE" id="PS00041">
    <property type="entry name" value="HTH_ARAC_FAMILY_1"/>
    <property type="match status" value="1"/>
</dbReference>
<dbReference type="InterPro" id="IPR001789">
    <property type="entry name" value="Sig_transdc_resp-reg_receiver"/>
</dbReference>
<evidence type="ECO:0000256" key="1">
    <source>
        <dbReference type="ARBA" id="ARBA00004496"/>
    </source>
</evidence>
<dbReference type="PANTHER" id="PTHR42713:SF3">
    <property type="entry name" value="TRANSCRIPTIONAL REGULATORY PROTEIN HPTR"/>
    <property type="match status" value="1"/>
</dbReference>
<evidence type="ECO:0000256" key="3">
    <source>
        <dbReference type="ARBA" id="ARBA00022490"/>
    </source>
</evidence>
<dbReference type="Pfam" id="PF00072">
    <property type="entry name" value="Response_reg"/>
    <property type="match status" value="1"/>
</dbReference>
<feature type="domain" description="HTH araC/xylS-type" evidence="11">
    <location>
        <begin position="157"/>
        <end position="255"/>
    </location>
</feature>
<dbReference type="PROSITE" id="PS01124">
    <property type="entry name" value="HTH_ARAC_FAMILY_2"/>
    <property type="match status" value="1"/>
</dbReference>
<evidence type="ECO:0000256" key="4">
    <source>
        <dbReference type="ARBA" id="ARBA00022553"/>
    </source>
</evidence>
<comment type="function">
    <text evidence="9">May play the central regulatory role in sporulation. It may be an element of the effector pathway responsible for the activation of sporulation genes in response to nutritional stress. Spo0A may act in concert with spo0H (a sigma factor) to control the expression of some genes that are critical to the sporulation process.</text>
</comment>
<dbReference type="SMART" id="SM00448">
    <property type="entry name" value="REC"/>
    <property type="match status" value="1"/>
</dbReference>
<dbReference type="SMART" id="SM00342">
    <property type="entry name" value="HTH_ARAC"/>
    <property type="match status" value="1"/>
</dbReference>
<keyword evidence="14" id="KW-1185">Reference proteome</keyword>